<dbReference type="PANTHER" id="PTHR11616:SF321">
    <property type="entry name" value="SODIUM-DEPENDENT NUTRIENT AMINO ACID TRANSPORTER 1-RELATED"/>
    <property type="match status" value="1"/>
</dbReference>
<feature type="binding site" evidence="14">
    <location>
        <position position="318"/>
    </location>
    <ligand>
        <name>Na(+)</name>
        <dbReference type="ChEBI" id="CHEBI:29101"/>
        <label>1</label>
    </ligand>
</feature>
<dbReference type="GO" id="GO:0006865">
    <property type="term" value="P:amino acid transport"/>
    <property type="evidence" value="ECO:0007669"/>
    <property type="project" value="UniProtKB-KW"/>
</dbReference>
<keyword evidence="8 14" id="KW-0915">Sodium</keyword>
<accession>A0ABD1D9V1</accession>
<evidence type="ECO:0000256" key="5">
    <source>
        <dbReference type="ARBA" id="ARBA00022847"/>
    </source>
</evidence>
<gene>
    <name evidence="17" type="ORF">pipiens_010764</name>
</gene>
<feature type="transmembrane region" description="Helical" evidence="16">
    <location>
        <begin position="716"/>
        <end position="733"/>
    </location>
</feature>
<sequence>MPAENSWNVNDVLKSPELLVLSLNAGEFDENVKIVSPIGGCRDVELVPIRSPVSNADSDSGITREKWSKNVEFLLSCVALSVGFGNIWRFPYTALKNGGGAFLIPYLIVLFVVGRPLYYLEMVMGQFSSRGCVKVFDVSPLMRGVGVGQTMTFFTIVGYYAALLAIAIRYLMASFEDPLPWSVCPEGAQGCLNSSLVGLLPAGNGTRVVSAELYFKSTIINAVPNLNDGIGLPDWKLAICLLACWTVVTAILIKGIKTSGKASYFLAIFPYVILIVLLGRSCTLEGAKEGILHFVTPQWDKLLDKEVWFAAITQCFYSLTVGLGAVIVFASFNSFPNNIYRDAMIISWLDTLTSILSGVIVFGVVGNLAHVTNQNVPDVMKAGPELTFITYPDAIAKMDFAPNFFAVMFFLMFILLGLGSNVGIVQTIVTAIRDMNPQLQTWKVVLGVTICGFFCGLVYITPAGLLMLDVVEYPVIFASLTLVILEAITFCWIYGVNRICQDIKFMLGIETGIFWRMCWGVLTPAIIIAVFILQFTKDAAKIPIEYTIFGWCLYAFIVLQVVGWGVYAVMKQPEKRVCAKIAGAISPTKDWGPESNELKKEYDVAIRRYKESLRAPLDCAEDQSFRGEPREQKCLVIRSRFRFDWVFWKVWTSDNMENRSYVGESRVDLNGAGNNLSSVHSYDVSNTSISSNGGDKQNQPASSKLVIVRDKWGKDVEFMLSCIAYSVGFGNVWKFPYTALKNGGGAFLIPYLVVLFIVGRPIYYLEMVMGQFSSRGCVKIYDMAPAMRGIGVGQTIAISIDLLFLPVDVLRQHHLACLIVSRKKIELNE</sequence>
<keyword evidence="5 15" id="KW-0769">Symport</keyword>
<dbReference type="GO" id="GO:0015293">
    <property type="term" value="F:symporter activity"/>
    <property type="evidence" value="ECO:0007669"/>
    <property type="project" value="UniProtKB-KW"/>
</dbReference>
<evidence type="ECO:0000256" key="9">
    <source>
        <dbReference type="ARBA" id="ARBA00023065"/>
    </source>
</evidence>
<evidence type="ECO:0000256" key="13">
    <source>
        <dbReference type="ARBA" id="ARBA00037785"/>
    </source>
</evidence>
<reference evidence="17 18" key="1">
    <citation type="submission" date="2024-05" db="EMBL/GenBank/DDBJ databases">
        <title>Culex pipiens pipiens assembly and annotation.</title>
        <authorList>
            <person name="Alout H."/>
            <person name="Durand T."/>
        </authorList>
    </citation>
    <scope>NUCLEOTIDE SEQUENCE [LARGE SCALE GENOMIC DNA]</scope>
    <source>
        <strain evidence="17">HA-2024</strain>
        <tissue evidence="17">Whole body</tissue>
    </source>
</reference>
<keyword evidence="9" id="KW-0406">Ion transport</keyword>
<dbReference type="Pfam" id="PF00209">
    <property type="entry name" value="SNF"/>
    <property type="match status" value="2"/>
</dbReference>
<feature type="transmembrane region" description="Helical" evidence="16">
    <location>
        <begin position="444"/>
        <end position="467"/>
    </location>
</feature>
<feature type="transmembrane region" description="Helical" evidence="16">
    <location>
        <begin position="473"/>
        <end position="496"/>
    </location>
</feature>
<dbReference type="PRINTS" id="PR00176">
    <property type="entry name" value="NANEUSMPORT"/>
</dbReference>
<feature type="transmembrane region" description="Helical" evidence="16">
    <location>
        <begin position="151"/>
        <end position="172"/>
    </location>
</feature>
<comment type="similarity">
    <text evidence="2 15">Belongs to the sodium:neurotransmitter symporter (SNF) (TC 2.A.22) family.</text>
</comment>
<evidence type="ECO:0000313" key="17">
    <source>
        <dbReference type="EMBL" id="KAL1396095.1"/>
    </source>
</evidence>
<evidence type="ECO:0000256" key="2">
    <source>
        <dbReference type="ARBA" id="ARBA00006459"/>
    </source>
</evidence>
<evidence type="ECO:0000256" key="1">
    <source>
        <dbReference type="ARBA" id="ARBA00004141"/>
    </source>
</evidence>
<dbReference type="GO" id="GO:0016020">
    <property type="term" value="C:membrane"/>
    <property type="evidence" value="ECO:0007669"/>
    <property type="project" value="UniProtKB-SubCell"/>
</dbReference>
<feature type="transmembrane region" description="Helical" evidence="16">
    <location>
        <begin position="307"/>
        <end position="332"/>
    </location>
</feature>
<evidence type="ECO:0000256" key="16">
    <source>
        <dbReference type="SAM" id="Phobius"/>
    </source>
</evidence>
<evidence type="ECO:0000313" key="18">
    <source>
        <dbReference type="Proteomes" id="UP001562425"/>
    </source>
</evidence>
<dbReference type="InterPro" id="IPR037272">
    <property type="entry name" value="SNS_sf"/>
</dbReference>
<comment type="subcellular location">
    <subcellularLocation>
        <location evidence="1">Membrane</location>
        <topology evidence="1">Multi-pass membrane protein</topology>
    </subcellularLocation>
</comment>
<dbReference type="PROSITE" id="PS50267">
    <property type="entry name" value="NA_NEUROTRAN_SYMP_3"/>
    <property type="match status" value="2"/>
</dbReference>
<evidence type="ECO:0000256" key="14">
    <source>
        <dbReference type="PIRSR" id="PIRSR600175-1"/>
    </source>
</evidence>
<comment type="caution">
    <text evidence="17">The sequence shown here is derived from an EMBL/GenBank/DDBJ whole genome shotgun (WGS) entry which is preliminary data.</text>
</comment>
<keyword evidence="10 16" id="KW-0472">Membrane</keyword>
<feature type="binding site" evidence="14">
    <location>
        <position position="420"/>
    </location>
    <ligand>
        <name>Na(+)</name>
        <dbReference type="ChEBI" id="CHEBI:29101"/>
        <label>1</label>
    </ligand>
</feature>
<keyword evidence="18" id="KW-1185">Reference proteome</keyword>
<evidence type="ECO:0000256" key="10">
    <source>
        <dbReference type="ARBA" id="ARBA00023136"/>
    </source>
</evidence>
<evidence type="ECO:0000256" key="3">
    <source>
        <dbReference type="ARBA" id="ARBA00022448"/>
    </source>
</evidence>
<feature type="transmembrane region" description="Helical" evidence="16">
    <location>
        <begin position="102"/>
        <end position="120"/>
    </location>
</feature>
<feature type="transmembrane region" description="Helical" evidence="16">
    <location>
        <begin position="404"/>
        <end position="432"/>
    </location>
</feature>
<proteinExistence type="inferred from homology"/>
<feature type="transmembrane region" description="Helical" evidence="16">
    <location>
        <begin position="548"/>
        <end position="570"/>
    </location>
</feature>
<evidence type="ECO:0000256" key="7">
    <source>
        <dbReference type="ARBA" id="ARBA00022989"/>
    </source>
</evidence>
<keyword evidence="12" id="KW-0739">Sodium transport</keyword>
<feature type="transmembrane region" description="Helical" evidence="16">
    <location>
        <begin position="517"/>
        <end position="536"/>
    </location>
</feature>
<evidence type="ECO:0000256" key="8">
    <source>
        <dbReference type="ARBA" id="ARBA00023053"/>
    </source>
</evidence>
<dbReference type="CDD" id="cd10324">
    <property type="entry name" value="SLC6sbd"/>
    <property type="match status" value="1"/>
</dbReference>
<evidence type="ECO:0000256" key="15">
    <source>
        <dbReference type="RuleBase" id="RU003732"/>
    </source>
</evidence>
<dbReference type="EMBL" id="JBEHCU010006839">
    <property type="protein sequence ID" value="KAL1396095.1"/>
    <property type="molecule type" value="Genomic_DNA"/>
</dbReference>
<dbReference type="Proteomes" id="UP001562425">
    <property type="component" value="Unassembled WGS sequence"/>
</dbReference>
<feature type="transmembrane region" description="Helical" evidence="16">
    <location>
        <begin position="745"/>
        <end position="765"/>
    </location>
</feature>
<dbReference type="PROSITE" id="PS00610">
    <property type="entry name" value="NA_NEUROTRAN_SYMP_1"/>
    <property type="match status" value="2"/>
</dbReference>
<protein>
    <recommendedName>
        <fullName evidence="15">Transporter</fullName>
    </recommendedName>
</protein>
<evidence type="ECO:0000256" key="4">
    <source>
        <dbReference type="ARBA" id="ARBA00022692"/>
    </source>
</evidence>
<dbReference type="InterPro" id="IPR000175">
    <property type="entry name" value="Na/ntran_symport"/>
</dbReference>
<feature type="transmembrane region" description="Helical" evidence="16">
    <location>
        <begin position="73"/>
        <end position="90"/>
    </location>
</feature>
<keyword evidence="11" id="KW-0325">Glycoprotein</keyword>
<feature type="binding site" evidence="14">
    <location>
        <position position="416"/>
    </location>
    <ligand>
        <name>Na(+)</name>
        <dbReference type="ChEBI" id="CHEBI:29101"/>
        <label>1</label>
    </ligand>
</feature>
<feature type="transmembrane region" description="Helical" evidence="16">
    <location>
        <begin position="265"/>
        <end position="287"/>
    </location>
</feature>
<keyword evidence="3 15" id="KW-0813">Transport</keyword>
<name>A0ABD1D9V1_CULPP</name>
<evidence type="ECO:0000256" key="6">
    <source>
        <dbReference type="ARBA" id="ARBA00022970"/>
    </source>
</evidence>
<evidence type="ECO:0000256" key="11">
    <source>
        <dbReference type="ARBA" id="ARBA00023180"/>
    </source>
</evidence>
<comment type="function">
    <text evidence="13">Unusual broad substrate spectrum amino acid:sodium cotransporter that promotes absorption of the D isomers of essential amino acids. Neutral amino acids are the preferred substrates, especially methionine and phenylalanine.</text>
</comment>
<evidence type="ECO:0000256" key="12">
    <source>
        <dbReference type="ARBA" id="ARBA00023201"/>
    </source>
</evidence>
<dbReference type="SUPFAM" id="SSF161070">
    <property type="entry name" value="SNF-like"/>
    <property type="match status" value="2"/>
</dbReference>
<feature type="binding site" evidence="14">
    <location>
        <position position="86"/>
    </location>
    <ligand>
        <name>Na(+)</name>
        <dbReference type="ChEBI" id="CHEBI:29101"/>
        <label>1</label>
    </ligand>
</feature>
<keyword evidence="4 15" id="KW-0812">Transmembrane</keyword>
<feature type="binding site" evidence="14">
    <location>
        <position position="82"/>
    </location>
    <ligand>
        <name>Na(+)</name>
        <dbReference type="ChEBI" id="CHEBI:29101"/>
        <label>1</label>
    </ligand>
</feature>
<dbReference type="GO" id="GO:0006814">
    <property type="term" value="P:sodium ion transport"/>
    <property type="evidence" value="ECO:0007669"/>
    <property type="project" value="UniProtKB-KW"/>
</dbReference>
<keyword evidence="14" id="KW-0479">Metal-binding</keyword>
<keyword evidence="7 16" id="KW-1133">Transmembrane helix</keyword>
<keyword evidence="6" id="KW-0029">Amino-acid transport</keyword>
<feature type="transmembrane region" description="Helical" evidence="16">
    <location>
        <begin position="344"/>
        <end position="365"/>
    </location>
</feature>
<dbReference type="AlphaFoldDB" id="A0ABD1D9V1"/>
<feature type="transmembrane region" description="Helical" evidence="16">
    <location>
        <begin position="235"/>
        <end position="253"/>
    </location>
</feature>
<organism evidence="17 18">
    <name type="scientific">Culex pipiens pipiens</name>
    <name type="common">Northern house mosquito</name>
    <dbReference type="NCBI Taxonomy" id="38569"/>
    <lineage>
        <taxon>Eukaryota</taxon>
        <taxon>Metazoa</taxon>
        <taxon>Ecdysozoa</taxon>
        <taxon>Arthropoda</taxon>
        <taxon>Hexapoda</taxon>
        <taxon>Insecta</taxon>
        <taxon>Pterygota</taxon>
        <taxon>Neoptera</taxon>
        <taxon>Endopterygota</taxon>
        <taxon>Diptera</taxon>
        <taxon>Nematocera</taxon>
        <taxon>Culicoidea</taxon>
        <taxon>Culicidae</taxon>
        <taxon>Culicinae</taxon>
        <taxon>Culicini</taxon>
        <taxon>Culex</taxon>
        <taxon>Culex</taxon>
    </lineage>
</organism>
<dbReference type="PANTHER" id="PTHR11616">
    <property type="entry name" value="SODIUM/CHLORIDE DEPENDENT TRANSPORTER"/>
    <property type="match status" value="1"/>
</dbReference>